<name>A0AAV4QML6_9ARAC</name>
<dbReference type="Proteomes" id="UP001054837">
    <property type="component" value="Unassembled WGS sequence"/>
</dbReference>
<gene>
    <name evidence="1" type="ORF">CDAR_441711</name>
</gene>
<sequence length="103" mass="12451">MGKKKKGGMNSVPHHERNKWQCCLQRRKQGPFHAHLHTPSIHQRHNRSLFMGPLSRHERLPDHKHRMKRGTMKEKYPHSGFWTHEPVRHHQHWKSLFFIDGAF</sequence>
<proteinExistence type="predicted"/>
<dbReference type="EMBL" id="BPLQ01004890">
    <property type="protein sequence ID" value="GIY11288.1"/>
    <property type="molecule type" value="Genomic_DNA"/>
</dbReference>
<evidence type="ECO:0000313" key="2">
    <source>
        <dbReference type="Proteomes" id="UP001054837"/>
    </source>
</evidence>
<comment type="caution">
    <text evidence="1">The sequence shown here is derived from an EMBL/GenBank/DDBJ whole genome shotgun (WGS) entry which is preliminary data.</text>
</comment>
<dbReference type="AlphaFoldDB" id="A0AAV4QML6"/>
<reference evidence="1 2" key="1">
    <citation type="submission" date="2021-06" db="EMBL/GenBank/DDBJ databases">
        <title>Caerostris darwini draft genome.</title>
        <authorList>
            <person name="Kono N."/>
            <person name="Arakawa K."/>
        </authorList>
    </citation>
    <scope>NUCLEOTIDE SEQUENCE [LARGE SCALE GENOMIC DNA]</scope>
</reference>
<accession>A0AAV4QML6</accession>
<evidence type="ECO:0000313" key="1">
    <source>
        <dbReference type="EMBL" id="GIY11288.1"/>
    </source>
</evidence>
<keyword evidence="2" id="KW-1185">Reference proteome</keyword>
<protein>
    <submittedName>
        <fullName evidence="1">Uncharacterized protein</fullName>
    </submittedName>
</protein>
<organism evidence="1 2">
    <name type="scientific">Caerostris darwini</name>
    <dbReference type="NCBI Taxonomy" id="1538125"/>
    <lineage>
        <taxon>Eukaryota</taxon>
        <taxon>Metazoa</taxon>
        <taxon>Ecdysozoa</taxon>
        <taxon>Arthropoda</taxon>
        <taxon>Chelicerata</taxon>
        <taxon>Arachnida</taxon>
        <taxon>Araneae</taxon>
        <taxon>Araneomorphae</taxon>
        <taxon>Entelegynae</taxon>
        <taxon>Araneoidea</taxon>
        <taxon>Araneidae</taxon>
        <taxon>Caerostris</taxon>
    </lineage>
</organism>